<organism evidence="1 2">
    <name type="scientific">Tritrichomonas musculus</name>
    <dbReference type="NCBI Taxonomy" id="1915356"/>
    <lineage>
        <taxon>Eukaryota</taxon>
        <taxon>Metamonada</taxon>
        <taxon>Parabasalia</taxon>
        <taxon>Tritrichomonadida</taxon>
        <taxon>Tritrichomonadidae</taxon>
        <taxon>Tritrichomonas</taxon>
    </lineage>
</organism>
<reference evidence="1 2" key="1">
    <citation type="submission" date="2024-04" db="EMBL/GenBank/DDBJ databases">
        <title>Tritrichomonas musculus Genome.</title>
        <authorList>
            <person name="Alves-Ferreira E."/>
            <person name="Grigg M."/>
            <person name="Lorenzi H."/>
            <person name="Galac M."/>
        </authorList>
    </citation>
    <scope>NUCLEOTIDE SEQUENCE [LARGE SCALE GENOMIC DNA]</scope>
    <source>
        <strain evidence="1 2">EAF2021</strain>
    </source>
</reference>
<evidence type="ECO:0000313" key="1">
    <source>
        <dbReference type="EMBL" id="KAK8841227.1"/>
    </source>
</evidence>
<keyword evidence="2" id="KW-1185">Reference proteome</keyword>
<accession>A0ABR2H659</accession>
<sequence>MTDGNSKLRLLTDQFNGKFGTKIFHLRDFVHGKATIQKIIKSIYSDITVEEFPELNKIVTSLLKFSTTLIKAKLSPELNEKIFSNSLLHLSGKHSELCLHNLEKQYEI</sequence>
<evidence type="ECO:0000313" key="2">
    <source>
        <dbReference type="Proteomes" id="UP001470230"/>
    </source>
</evidence>
<name>A0ABR2H659_9EUKA</name>
<dbReference type="Proteomes" id="UP001470230">
    <property type="component" value="Unassembled WGS sequence"/>
</dbReference>
<protein>
    <submittedName>
        <fullName evidence="1">Uncharacterized protein</fullName>
    </submittedName>
</protein>
<gene>
    <name evidence="1" type="ORF">M9Y10_027427</name>
</gene>
<dbReference type="EMBL" id="JAPFFF010000042">
    <property type="protein sequence ID" value="KAK8841227.1"/>
    <property type="molecule type" value="Genomic_DNA"/>
</dbReference>
<proteinExistence type="predicted"/>
<comment type="caution">
    <text evidence="1">The sequence shown here is derived from an EMBL/GenBank/DDBJ whole genome shotgun (WGS) entry which is preliminary data.</text>
</comment>